<dbReference type="InterPro" id="IPR022222">
    <property type="entry name" value="DUF3747"/>
</dbReference>
<protein>
    <recommendedName>
        <fullName evidence="1">SLH domain-containing protein</fullName>
    </recommendedName>
</protein>
<dbReference type="Pfam" id="PF00395">
    <property type="entry name" value="SLH"/>
    <property type="match status" value="1"/>
</dbReference>
<reference evidence="2 3" key="1">
    <citation type="submission" date="2021-08" db="EMBL/GenBank/DDBJ databases">
        <title>Endosymbiont genome of Braarudosphaera bigelowii.</title>
        <authorList>
            <person name="Suzuki S."/>
            <person name="Ishida K."/>
        </authorList>
    </citation>
    <scope>NUCLEOTIDE SEQUENCE [LARGE SCALE GENOMIC DNA]</scope>
    <source>
        <strain evidence="2">CPSB-1</strain>
    </source>
</reference>
<feature type="domain" description="SLH" evidence="1">
    <location>
        <begin position="206"/>
        <end position="269"/>
    </location>
</feature>
<proteinExistence type="predicted"/>
<dbReference type="EMBL" id="AP024987">
    <property type="protein sequence ID" value="BDA39706.1"/>
    <property type="molecule type" value="Genomic_DNA"/>
</dbReference>
<gene>
    <name evidence="2" type="ORF">CPARK_000054600</name>
</gene>
<name>A0ABM7U4S2_9CHRO</name>
<dbReference type="PROSITE" id="PS51272">
    <property type="entry name" value="SLH"/>
    <property type="match status" value="1"/>
</dbReference>
<dbReference type="InterPro" id="IPR001119">
    <property type="entry name" value="SLH_dom"/>
</dbReference>
<evidence type="ECO:0000259" key="1">
    <source>
        <dbReference type="PROSITE" id="PS51272"/>
    </source>
</evidence>
<dbReference type="Pfam" id="PF12565">
    <property type="entry name" value="DUF3747"/>
    <property type="match status" value="1"/>
</dbReference>
<evidence type="ECO:0000313" key="3">
    <source>
        <dbReference type="Proteomes" id="UP001319803"/>
    </source>
</evidence>
<organism evidence="2 3">
    <name type="scientific">cyanobacterium endosymbiont of Braarudosphaera bigelowii</name>
    <dbReference type="NCBI Taxonomy" id="1285375"/>
    <lineage>
        <taxon>Bacteria</taxon>
        <taxon>Bacillati</taxon>
        <taxon>Cyanobacteriota</taxon>
        <taxon>Cyanophyceae</taxon>
        <taxon>Oscillatoriophycideae</taxon>
        <taxon>Chroococcales</taxon>
        <taxon>Aphanothecaceae</taxon>
        <taxon>Candidatus Atelocyanobacterium</taxon>
        <taxon>Candidatus Atelocyanobacterium thalassae</taxon>
    </lineage>
</organism>
<dbReference type="Proteomes" id="UP001319803">
    <property type="component" value="Chromosome"/>
</dbReference>
<sequence>MNISTLPLRLTAIVTIAFSNCIFSSFLAEAYTFSETTLDQDKIIAVARPYGGGKYDLLVIEQIPGKRSCWKEKEGNPVVVDPLLINFDFTGICRRSTDSNGYSIRLDGNDLGLDYLLRIVNRGGELQLVGSPRNSNYSEIVLGSTQGLTSGFMKINLYSGWQFTKRTYKDKVLGHFYLSGSQTAIAQRQSTSVSSDFSTASIVNTNSQHNLTDISGNKYENEISKAVNIGLMSGFKDDTFRPDQPINRGQLLSMAVNVVNTISSENFKSSHQDINKIKQAYSNFFNIGNTNNALQESKSINRAELIDVMQRIVMHLKKELNISGNIQSINQPIPFSDVSYNSTESTIKQIPGYCNTTNTLSKKEVASNLESKATRDYTASILVKVLNCLKSEIEQAKK</sequence>
<evidence type="ECO:0000313" key="2">
    <source>
        <dbReference type="EMBL" id="BDA39706.1"/>
    </source>
</evidence>
<accession>A0ABM7U4S2</accession>
<dbReference type="RefSeq" id="WP_229637639.1">
    <property type="nucleotide sequence ID" value="NZ_AP024987.1"/>
</dbReference>
<keyword evidence="3" id="KW-1185">Reference proteome</keyword>